<dbReference type="Proteomes" id="UP001595904">
    <property type="component" value="Unassembled WGS sequence"/>
</dbReference>
<comment type="caution">
    <text evidence="4">The sequence shown here is derived from an EMBL/GenBank/DDBJ whole genome shotgun (WGS) entry which is preliminary data.</text>
</comment>
<evidence type="ECO:0000256" key="1">
    <source>
        <dbReference type="SAM" id="Phobius"/>
    </source>
</evidence>
<organism evidence="4 5">
    <name type="scientific">Steroidobacter flavus</name>
    <dbReference type="NCBI Taxonomy" id="1842136"/>
    <lineage>
        <taxon>Bacteria</taxon>
        <taxon>Pseudomonadati</taxon>
        <taxon>Pseudomonadota</taxon>
        <taxon>Gammaproteobacteria</taxon>
        <taxon>Steroidobacterales</taxon>
        <taxon>Steroidobacteraceae</taxon>
        <taxon>Steroidobacter</taxon>
    </lineage>
</organism>
<keyword evidence="1" id="KW-1133">Transmembrane helix</keyword>
<keyword evidence="4" id="KW-0378">Hydrolase</keyword>
<dbReference type="GO" id="GO:0016787">
    <property type="term" value="F:hydrolase activity"/>
    <property type="evidence" value="ECO:0007669"/>
    <property type="project" value="UniProtKB-KW"/>
</dbReference>
<evidence type="ECO:0000259" key="3">
    <source>
        <dbReference type="Pfam" id="PF00144"/>
    </source>
</evidence>
<dbReference type="Gene3D" id="3.40.710.10">
    <property type="entry name" value="DD-peptidase/beta-lactamase superfamily"/>
    <property type="match status" value="1"/>
</dbReference>
<feature type="transmembrane region" description="Helical" evidence="1">
    <location>
        <begin position="550"/>
        <end position="568"/>
    </location>
</feature>
<gene>
    <name evidence="4" type="ORF">ACFPN2_02465</name>
</gene>
<evidence type="ECO:0000256" key="2">
    <source>
        <dbReference type="SAM" id="SignalP"/>
    </source>
</evidence>
<feature type="domain" description="Beta-lactamase-related" evidence="3">
    <location>
        <begin position="57"/>
        <end position="367"/>
    </location>
</feature>
<feature type="transmembrane region" description="Helical" evidence="1">
    <location>
        <begin position="588"/>
        <end position="610"/>
    </location>
</feature>
<feature type="transmembrane region" description="Helical" evidence="1">
    <location>
        <begin position="505"/>
        <end position="530"/>
    </location>
</feature>
<keyword evidence="2" id="KW-0732">Signal</keyword>
<protein>
    <submittedName>
        <fullName evidence="4">Serine hydrolase domain-containing protein</fullName>
        <ecNumber evidence="4">3.-.-.-</ecNumber>
    </submittedName>
</protein>
<dbReference type="EC" id="3.-.-.-" evidence="4"/>
<keyword evidence="1" id="KW-0812">Transmembrane</keyword>
<evidence type="ECO:0000313" key="4">
    <source>
        <dbReference type="EMBL" id="MFC4307934.1"/>
    </source>
</evidence>
<dbReference type="RefSeq" id="WP_380594626.1">
    <property type="nucleotide sequence ID" value="NZ_JBHSDU010000001.1"/>
</dbReference>
<accession>A0ABV8SNG0</accession>
<dbReference type="InterPro" id="IPR050491">
    <property type="entry name" value="AmpC-like"/>
</dbReference>
<feature type="transmembrane region" description="Helical" evidence="1">
    <location>
        <begin position="622"/>
        <end position="644"/>
    </location>
</feature>
<dbReference type="EMBL" id="JBHSDU010000001">
    <property type="protein sequence ID" value="MFC4307934.1"/>
    <property type="molecule type" value="Genomic_DNA"/>
</dbReference>
<proteinExistence type="predicted"/>
<evidence type="ECO:0000313" key="5">
    <source>
        <dbReference type="Proteomes" id="UP001595904"/>
    </source>
</evidence>
<dbReference type="PANTHER" id="PTHR46825">
    <property type="entry name" value="D-ALANYL-D-ALANINE-CARBOXYPEPTIDASE/ENDOPEPTIDASE AMPH"/>
    <property type="match status" value="1"/>
</dbReference>
<dbReference type="InterPro" id="IPR012338">
    <property type="entry name" value="Beta-lactam/transpept-like"/>
</dbReference>
<feature type="chain" id="PRO_5047460531" evidence="2">
    <location>
        <begin position="23"/>
        <end position="650"/>
    </location>
</feature>
<keyword evidence="1" id="KW-0472">Membrane</keyword>
<name>A0ABV8SNG0_9GAMM</name>
<dbReference type="Pfam" id="PF00144">
    <property type="entry name" value="Beta-lactamase"/>
    <property type="match status" value="1"/>
</dbReference>
<feature type="signal peptide" evidence="2">
    <location>
        <begin position="1"/>
        <end position="22"/>
    </location>
</feature>
<dbReference type="PANTHER" id="PTHR46825:SF9">
    <property type="entry name" value="BETA-LACTAMASE-RELATED DOMAIN-CONTAINING PROTEIN"/>
    <property type="match status" value="1"/>
</dbReference>
<dbReference type="SUPFAM" id="SSF56601">
    <property type="entry name" value="beta-lactamase/transpeptidase-like"/>
    <property type="match status" value="1"/>
</dbReference>
<sequence>MRLARILAVALCSLGSLSAALADDSAPAANAEPAVVSTPALTRADVETWLDGFLDYELQRGDIAGGVVVIVKDGEVLLQKGYGYDDVEKRRAVDPERTLFRAGSVSKLFTATAVMQLVEQGKLDLDAPIDQYIDFKIPAAFGKPVTMRNLITHTAGFDESVRELMHSDPTKFGTLESLVKIPGRTRMFPPGEVPSYCNYCVALAGYIIERVSGETFDDYLDRHIFAPLGMQHSTFRQPLPEKFQADLSKGYHQASAPPLYFELVGPAPAGSLSATGADMARFMNAHLHMEQQGGLLKPETAHLMHTSVFEATPPVNGVALGFFEANRNGQRIIEHGGDTQVFHSQMILFMDQGVGLFMSFNSTGKEGAVGGIRTALFEQFTDRYFPAPVPDEPTASTAVEHSRLVAGRYESSRRSAKAFFVAVGMLGQFEVTANADGTLVIPPLTGLNGQPKVWREVGPFVWREVGGKERLAAKIEDGKVRFLGHDASSGIQVFMPVPAGMSGRWMIPVVLLSAVSLLLTVIVWPVAALIRRRHGVTLEMTQRQTFARRLVIAAAVVNLVFLIGWAMLIQSGLANLALFDGRMDHWFFVLHLLGFVGLIGVGVALWNAWISLQSGRGWWSKSWSVVLAASCVAITWVAFTLNLIKLNLYY</sequence>
<keyword evidence="5" id="KW-1185">Reference proteome</keyword>
<dbReference type="InterPro" id="IPR001466">
    <property type="entry name" value="Beta-lactam-related"/>
</dbReference>
<reference evidence="5" key="1">
    <citation type="journal article" date="2019" name="Int. J. Syst. Evol. Microbiol.">
        <title>The Global Catalogue of Microorganisms (GCM) 10K type strain sequencing project: providing services to taxonomists for standard genome sequencing and annotation.</title>
        <authorList>
            <consortium name="The Broad Institute Genomics Platform"/>
            <consortium name="The Broad Institute Genome Sequencing Center for Infectious Disease"/>
            <person name="Wu L."/>
            <person name="Ma J."/>
        </authorList>
    </citation>
    <scope>NUCLEOTIDE SEQUENCE [LARGE SCALE GENOMIC DNA]</scope>
    <source>
        <strain evidence="5">CGMCC 1.10759</strain>
    </source>
</reference>